<dbReference type="RefSeq" id="WP_051589166.1">
    <property type="nucleotide sequence ID" value="NZ_CP007514.1"/>
</dbReference>
<dbReference type="AlphaFoldDB" id="A0A023WZC3"/>
<gene>
    <name evidence="3" type="ORF">RradSPS_0160</name>
    <name evidence="4" type="ORF">SIL72_02315</name>
</gene>
<evidence type="ECO:0000256" key="2">
    <source>
        <dbReference type="SAM" id="MobiDB-lite"/>
    </source>
</evidence>
<evidence type="ECO:0000256" key="1">
    <source>
        <dbReference type="SAM" id="Coils"/>
    </source>
</evidence>
<keyword evidence="5" id="KW-1185">Reference proteome</keyword>
<reference evidence="3 5" key="1">
    <citation type="submission" date="2014-03" db="EMBL/GenBank/DDBJ databases">
        <title>Complete genome sequence of the Radio-Resistant Rubrobacter radiotolerans RSPS-4.</title>
        <authorList>
            <person name="Egas C.C."/>
            <person name="Barroso C.C."/>
            <person name="Froufe H.J.C."/>
            <person name="Pacheco J.J."/>
            <person name="Albuquerque L.L."/>
            <person name="da Costa M.M.S."/>
        </authorList>
    </citation>
    <scope>NUCLEOTIDE SEQUENCE [LARGE SCALE GENOMIC DNA]</scope>
    <source>
        <strain evidence="3 5">RSPS-4</strain>
    </source>
</reference>
<evidence type="ECO:0000313" key="4">
    <source>
        <dbReference type="EMBL" id="MDX5892854.1"/>
    </source>
</evidence>
<protein>
    <submittedName>
        <fullName evidence="4">Cell division protein ZapB</fullName>
    </submittedName>
</protein>
<proteinExistence type="predicted"/>
<dbReference type="KEGG" id="rrd:RradSPS_0160"/>
<dbReference type="EMBL" id="CP007514">
    <property type="protein sequence ID" value="AHY45443.1"/>
    <property type="molecule type" value="Genomic_DNA"/>
</dbReference>
<organism evidence="3 5">
    <name type="scientific">Rubrobacter radiotolerans</name>
    <name type="common">Arthrobacter radiotolerans</name>
    <dbReference type="NCBI Taxonomy" id="42256"/>
    <lineage>
        <taxon>Bacteria</taxon>
        <taxon>Bacillati</taxon>
        <taxon>Actinomycetota</taxon>
        <taxon>Rubrobacteria</taxon>
        <taxon>Rubrobacterales</taxon>
        <taxon>Rubrobacteraceae</taxon>
        <taxon>Rubrobacter</taxon>
    </lineage>
</organism>
<feature type="region of interest" description="Disordered" evidence="2">
    <location>
        <begin position="1"/>
        <end position="27"/>
    </location>
</feature>
<sequence length="473" mass="53063">MQSRLRGEAPQSGPDATEITRSPSEREVSLATTFGDEEFGLSYTSNERFDGSPDFALPALLLPAMKLGAPLTLPGGVSRRLLASAGQVQDVFNMWESIFGKIEVRPGEPSPRAATAPPASGVGCVFGGGVDSFHTLMRHNEEITHLLYLHLDTDDPQVRERAERRVREVARLTGKALIEVDTNLRQVYREWRISWKFGHGPWIASAALLLQNLLGKVYVPGSTTSNYDNLRPQGTHPILDPLWSTERLAFHHDGCEVRRVVKAEEISSWDVAMEWLQVCNHGQGGGNCGRCPKCLRTMVNLQAAGTLERCRTLPHEIDLDAVRSLDLSEYSESYFARENLRALESSGRNEALAAALRAALDRGAAIIAHSGYKEERLEHRLKKHLRDIERLQGRIERLHERNRSLRERNGSLQERARKLRERNQRLSSAFSGRERLRYALADGIVERVRRLPGSGRALKLAVRLLQKGEKRSP</sequence>
<dbReference type="Proteomes" id="UP000025229">
    <property type="component" value="Chromosome"/>
</dbReference>
<feature type="coiled-coil region" evidence="1">
    <location>
        <begin position="374"/>
        <end position="429"/>
    </location>
</feature>
<accession>A0A023WZC3</accession>
<dbReference type="SUPFAM" id="SSF52402">
    <property type="entry name" value="Adenine nucleotide alpha hydrolases-like"/>
    <property type="match status" value="1"/>
</dbReference>
<dbReference type="EMBL" id="JAWXXX010000001">
    <property type="protein sequence ID" value="MDX5892854.1"/>
    <property type="molecule type" value="Genomic_DNA"/>
</dbReference>
<reference evidence="4" key="2">
    <citation type="submission" date="2023-11" db="EMBL/GenBank/DDBJ databases">
        <title>MicrobeMod: A computational toolkit for identifying prokaryotic methylation and restriction-modification with nanopore sequencing.</title>
        <authorList>
            <person name="Crits-Christoph A."/>
            <person name="Kang S.C."/>
            <person name="Lee H."/>
            <person name="Ostrov N."/>
        </authorList>
    </citation>
    <scope>NUCLEOTIDE SEQUENCE</scope>
    <source>
        <strain evidence="4">ATCC 51242</strain>
    </source>
</reference>
<keyword evidence="4" id="KW-0132">Cell division</keyword>
<evidence type="ECO:0000313" key="3">
    <source>
        <dbReference type="EMBL" id="AHY45443.1"/>
    </source>
</evidence>
<evidence type="ECO:0000313" key="5">
    <source>
        <dbReference type="Proteomes" id="UP000025229"/>
    </source>
</evidence>
<name>A0A023WZC3_RUBRA</name>
<keyword evidence="1" id="KW-0175">Coiled coil</keyword>
<dbReference type="Gene3D" id="1.20.5.340">
    <property type="match status" value="1"/>
</dbReference>
<dbReference type="Proteomes" id="UP001281130">
    <property type="component" value="Unassembled WGS sequence"/>
</dbReference>
<dbReference type="OrthoDB" id="5413327at2"/>
<dbReference type="eggNOG" id="ENOG5031ARV">
    <property type="taxonomic scope" value="Bacteria"/>
</dbReference>
<dbReference type="GO" id="GO:0051301">
    <property type="term" value="P:cell division"/>
    <property type="evidence" value="ECO:0007669"/>
    <property type="project" value="UniProtKB-KW"/>
</dbReference>
<keyword evidence="4" id="KW-0131">Cell cycle</keyword>
<dbReference type="HOGENOM" id="CLU_045822_1_0_11"/>